<evidence type="ECO:0000313" key="2">
    <source>
        <dbReference type="EMBL" id="KAG5592858.1"/>
    </source>
</evidence>
<comment type="caution">
    <text evidence="2">The sequence shown here is derived from an EMBL/GenBank/DDBJ whole genome shotgun (WGS) entry which is preliminary data.</text>
</comment>
<protein>
    <submittedName>
        <fullName evidence="2">Uncharacterized protein</fullName>
    </submittedName>
</protein>
<feature type="region of interest" description="Disordered" evidence="1">
    <location>
        <begin position="56"/>
        <end position="79"/>
    </location>
</feature>
<gene>
    <name evidence="2" type="ORF">H5410_043372</name>
</gene>
<dbReference type="AlphaFoldDB" id="A0A9J5XYN4"/>
<name>A0A9J5XYN4_SOLCO</name>
<evidence type="ECO:0000313" key="3">
    <source>
        <dbReference type="Proteomes" id="UP000824120"/>
    </source>
</evidence>
<dbReference type="EMBL" id="JACXVP010000008">
    <property type="protein sequence ID" value="KAG5592858.1"/>
    <property type="molecule type" value="Genomic_DNA"/>
</dbReference>
<dbReference type="Proteomes" id="UP000824120">
    <property type="component" value="Chromosome 8"/>
</dbReference>
<accession>A0A9J5XYN4</accession>
<sequence length="158" mass="17743">MYHEQSRISYARMLIEVNVIKPLPTGIAVMTPTEYCEKCLSVEHNCAKVTNARQPSVEVIRGKAKQQTNQPNKKKSEQVPKVWRTKGMLDKPHISDCPIGPETAQEPITQDVVDATDILERDNESPVGGQAKEQLDKGNMVAQPQLVQTLQPLWEPMK</sequence>
<keyword evidence="3" id="KW-1185">Reference proteome</keyword>
<organism evidence="2 3">
    <name type="scientific">Solanum commersonii</name>
    <name type="common">Commerson's wild potato</name>
    <name type="synonym">Commerson's nightshade</name>
    <dbReference type="NCBI Taxonomy" id="4109"/>
    <lineage>
        <taxon>Eukaryota</taxon>
        <taxon>Viridiplantae</taxon>
        <taxon>Streptophyta</taxon>
        <taxon>Embryophyta</taxon>
        <taxon>Tracheophyta</taxon>
        <taxon>Spermatophyta</taxon>
        <taxon>Magnoliopsida</taxon>
        <taxon>eudicotyledons</taxon>
        <taxon>Gunneridae</taxon>
        <taxon>Pentapetalae</taxon>
        <taxon>asterids</taxon>
        <taxon>lamiids</taxon>
        <taxon>Solanales</taxon>
        <taxon>Solanaceae</taxon>
        <taxon>Solanoideae</taxon>
        <taxon>Solaneae</taxon>
        <taxon>Solanum</taxon>
    </lineage>
</organism>
<reference evidence="2 3" key="1">
    <citation type="submission" date="2020-09" db="EMBL/GenBank/DDBJ databases">
        <title>De no assembly of potato wild relative species, Solanum commersonii.</title>
        <authorList>
            <person name="Cho K."/>
        </authorList>
    </citation>
    <scope>NUCLEOTIDE SEQUENCE [LARGE SCALE GENOMIC DNA]</scope>
    <source>
        <strain evidence="2">LZ3.2</strain>
        <tissue evidence="2">Leaf</tissue>
    </source>
</reference>
<proteinExistence type="predicted"/>
<evidence type="ECO:0000256" key="1">
    <source>
        <dbReference type="SAM" id="MobiDB-lite"/>
    </source>
</evidence>
<feature type="region of interest" description="Disordered" evidence="1">
    <location>
        <begin position="121"/>
        <end position="143"/>
    </location>
</feature>